<dbReference type="RefSeq" id="WP_132759994.1">
    <property type="nucleotide sequence ID" value="NZ_BNBW01000003.1"/>
</dbReference>
<dbReference type="InterPro" id="IPR036259">
    <property type="entry name" value="MFS_trans_sf"/>
</dbReference>
<feature type="transmembrane region" description="Helical" evidence="6">
    <location>
        <begin position="251"/>
        <end position="273"/>
    </location>
</feature>
<evidence type="ECO:0000256" key="1">
    <source>
        <dbReference type="ARBA" id="ARBA00004651"/>
    </source>
</evidence>
<gene>
    <name evidence="8" type="ORF">CP980_31120</name>
</gene>
<dbReference type="InterPro" id="IPR011701">
    <property type="entry name" value="MFS"/>
</dbReference>
<dbReference type="CDD" id="cd17370">
    <property type="entry name" value="MFS_MJ1317_like"/>
    <property type="match status" value="1"/>
</dbReference>
<dbReference type="SUPFAM" id="SSF103473">
    <property type="entry name" value="MFS general substrate transporter"/>
    <property type="match status" value="1"/>
</dbReference>
<feature type="domain" description="Major facilitator superfamily (MFS) profile" evidence="7">
    <location>
        <begin position="29"/>
        <end position="428"/>
    </location>
</feature>
<feature type="region of interest" description="Disordered" evidence="5">
    <location>
        <begin position="213"/>
        <end position="234"/>
    </location>
</feature>
<comment type="subcellular location">
    <subcellularLocation>
        <location evidence="1">Cell membrane</location>
        <topology evidence="1">Multi-pass membrane protein</topology>
    </subcellularLocation>
</comment>
<protein>
    <submittedName>
        <fullName evidence="8">MFS transporter</fullName>
    </submittedName>
</protein>
<evidence type="ECO:0000256" key="3">
    <source>
        <dbReference type="ARBA" id="ARBA00022989"/>
    </source>
</evidence>
<dbReference type="InterPro" id="IPR005829">
    <property type="entry name" value="Sugar_transporter_CS"/>
</dbReference>
<feature type="transmembrane region" description="Helical" evidence="6">
    <location>
        <begin position="188"/>
        <end position="207"/>
    </location>
</feature>
<keyword evidence="2 6" id="KW-0812">Transmembrane</keyword>
<feature type="transmembrane region" description="Helical" evidence="6">
    <location>
        <begin position="405"/>
        <end position="423"/>
    </location>
</feature>
<dbReference type="InterPro" id="IPR020846">
    <property type="entry name" value="MFS_dom"/>
</dbReference>
<dbReference type="Proteomes" id="UP000325563">
    <property type="component" value="Chromosome"/>
</dbReference>
<evidence type="ECO:0000256" key="4">
    <source>
        <dbReference type="ARBA" id="ARBA00023136"/>
    </source>
</evidence>
<reference evidence="8 9" key="1">
    <citation type="submission" date="2017-09" db="EMBL/GenBank/DDBJ databases">
        <authorList>
            <person name="Lee N."/>
            <person name="Cho B.-K."/>
        </authorList>
    </citation>
    <scope>NUCLEOTIDE SEQUENCE [LARGE SCALE GENOMIC DNA]</scope>
    <source>
        <strain evidence="8 9">ATCC 27476</strain>
    </source>
</reference>
<evidence type="ECO:0000256" key="5">
    <source>
        <dbReference type="SAM" id="MobiDB-lite"/>
    </source>
</evidence>
<dbReference type="PROSITE" id="PS00216">
    <property type="entry name" value="SUGAR_TRANSPORT_1"/>
    <property type="match status" value="1"/>
</dbReference>
<feature type="transmembrane region" description="Helical" evidence="6">
    <location>
        <begin position="285"/>
        <end position="306"/>
    </location>
</feature>
<feature type="transmembrane region" description="Helical" evidence="6">
    <location>
        <begin position="382"/>
        <end position="399"/>
    </location>
</feature>
<proteinExistence type="predicted"/>
<sequence>MYLADRSAPAGAKTAPDGASVRAPAVASTVLALGAVSLITDVSSEMVTAVLPLYLVAGLGLSPLGFGALDGVYNGVSALVQLTGGHLADRVRNHKLVAGIGYGLSALCKPLLLLAHSLGPVGVVLALERTGKGLRTAPRDALISLSTPAESQGRAFGVHRAMDTTGALLGPLAAFFILNMAVGGYDAVFGVSACIAVLGVVVLMLFVPSAEPDAARPDAARPHDARPGEGKPSGASLREAAALLRLPRLRALALCAALLGLTTVSDAFLYLLLQDRTGIHEQWFPLLPLGTAAVFLLLAVPAGALADRIGRRSVFLAGHALLLAGYGLLLWAPHWPALPYLVLVLHGLFYAATDGVLPAAVGATVPAKLRATGLAVVGTSQALARFGCSLAFGAAWTVWGAGPALAAAAAGLCCCAAVAGFVLRPAAADPAPDPARLPRGTR</sequence>
<evidence type="ECO:0000313" key="8">
    <source>
        <dbReference type="EMBL" id="QEV48939.1"/>
    </source>
</evidence>
<feature type="compositionally biased region" description="Basic and acidic residues" evidence="5">
    <location>
        <begin position="213"/>
        <end position="229"/>
    </location>
</feature>
<feature type="transmembrane region" description="Helical" evidence="6">
    <location>
        <begin position="21"/>
        <end position="40"/>
    </location>
</feature>
<evidence type="ECO:0000256" key="6">
    <source>
        <dbReference type="SAM" id="Phobius"/>
    </source>
</evidence>
<dbReference type="GeneID" id="95614997"/>
<dbReference type="GO" id="GO:0022857">
    <property type="term" value="F:transmembrane transporter activity"/>
    <property type="evidence" value="ECO:0007669"/>
    <property type="project" value="InterPro"/>
</dbReference>
<evidence type="ECO:0000313" key="9">
    <source>
        <dbReference type="Proteomes" id="UP000325563"/>
    </source>
</evidence>
<dbReference type="PROSITE" id="PS50850">
    <property type="entry name" value="MFS"/>
    <property type="match status" value="1"/>
</dbReference>
<dbReference type="KEGG" id="svn:CP980_31120"/>
<dbReference type="PANTHER" id="PTHR23518:SF2">
    <property type="entry name" value="MAJOR FACILITATOR SUPERFAMILY TRANSPORTER"/>
    <property type="match status" value="1"/>
</dbReference>
<feature type="transmembrane region" description="Helical" evidence="6">
    <location>
        <begin position="46"/>
        <end position="69"/>
    </location>
</feature>
<keyword evidence="9" id="KW-1185">Reference proteome</keyword>
<feature type="transmembrane region" description="Helical" evidence="6">
    <location>
        <begin position="338"/>
        <end position="361"/>
    </location>
</feature>
<dbReference type="GO" id="GO:0005886">
    <property type="term" value="C:plasma membrane"/>
    <property type="evidence" value="ECO:0007669"/>
    <property type="project" value="UniProtKB-SubCell"/>
</dbReference>
<dbReference type="AlphaFoldDB" id="A0A5J6JDG7"/>
<accession>A0A5J6JDG7</accession>
<evidence type="ECO:0000259" key="7">
    <source>
        <dbReference type="PROSITE" id="PS50850"/>
    </source>
</evidence>
<keyword evidence="4 6" id="KW-0472">Membrane</keyword>
<feature type="transmembrane region" description="Helical" evidence="6">
    <location>
        <begin position="164"/>
        <end position="182"/>
    </location>
</feature>
<feature type="transmembrane region" description="Helical" evidence="6">
    <location>
        <begin position="313"/>
        <end position="332"/>
    </location>
</feature>
<dbReference type="EMBL" id="CP023692">
    <property type="protein sequence ID" value="QEV48939.1"/>
    <property type="molecule type" value="Genomic_DNA"/>
</dbReference>
<dbReference type="Pfam" id="PF07690">
    <property type="entry name" value="MFS_1"/>
    <property type="match status" value="2"/>
</dbReference>
<keyword evidence="3 6" id="KW-1133">Transmembrane helix</keyword>
<dbReference type="Gene3D" id="1.20.1250.20">
    <property type="entry name" value="MFS general substrate transporter like domains"/>
    <property type="match status" value="1"/>
</dbReference>
<dbReference type="PANTHER" id="PTHR23518">
    <property type="entry name" value="C-METHYLTRANSFERASE"/>
    <property type="match status" value="1"/>
</dbReference>
<evidence type="ECO:0000256" key="2">
    <source>
        <dbReference type="ARBA" id="ARBA00022692"/>
    </source>
</evidence>
<name>A0A5J6JDG7_STRVI</name>
<organism evidence="8 9">
    <name type="scientific">Streptomyces vinaceus</name>
    <dbReference type="NCBI Taxonomy" id="1960"/>
    <lineage>
        <taxon>Bacteria</taxon>
        <taxon>Bacillati</taxon>
        <taxon>Actinomycetota</taxon>
        <taxon>Actinomycetes</taxon>
        <taxon>Kitasatosporales</taxon>
        <taxon>Streptomycetaceae</taxon>
        <taxon>Streptomyces</taxon>
    </lineage>
</organism>